<keyword evidence="1" id="KW-0472">Membrane</keyword>
<dbReference type="EMBL" id="CP053586">
    <property type="protein sequence ID" value="WNZ23747.1"/>
    <property type="molecule type" value="Genomic_DNA"/>
</dbReference>
<evidence type="ECO:0000256" key="1">
    <source>
        <dbReference type="SAM" id="Phobius"/>
    </source>
</evidence>
<sequence length="559" mass="62429">MLNKIQAIFRFIWQHNLFMKALALAVAAIAFWVSFHAYAGFLAVDFDADQAIHVLMTADLQLPADLYYWGQQRGGSILPVLGNVLLQHSRLSPIEAVSYAQYFVLGIGYLAFAAIFKTNLARMLFALVWFLPPHPFAFLLMLGHPYSAQLAFLGLAMALITKLPHPPGLLRLGLRHLMIAAAVACLFISYWASDFSMISMALIGVLAVGGMLYRIWTAPVTPVLPRLSRSWNILLVIALLALEAGTILLTSRYGVEFIRYAKQHAAPSNEPLLQVNSWEQAKALFDLFSQPTIQALALQSDRLRNIWIGSIVAFWACAATFLAVYGLVWLLQAWLRKYPLPRLALSPWLGVLVANVVLGLIAILWSQWVYINSIDNGSGKRYFVPLYILGWVAALLFTEGIPRLAAKPLWAILLVVAVVGSATLPASVYGLEQFQPTVVRLQEIQRLGPVGIIGNHWTAYLLCSVNPHLQSCTQFDEYGQTFCLNVEEPPVRRPSGRCFRCVERVLNAQTVYLAKNSWLEEFPEETEQFGECLVKIGEPTEVAGYTLAPYRRRILLQPS</sequence>
<feature type="transmembrane region" description="Helical" evidence="1">
    <location>
        <begin position="382"/>
        <end position="398"/>
    </location>
</feature>
<feature type="transmembrane region" description="Helical" evidence="1">
    <location>
        <begin position="410"/>
        <end position="431"/>
    </location>
</feature>
<keyword evidence="1" id="KW-1133">Transmembrane helix</keyword>
<proteinExistence type="predicted"/>
<organism evidence="2">
    <name type="scientific">Leptolyngbya sp. NK1-12</name>
    <dbReference type="NCBI Taxonomy" id="2547451"/>
    <lineage>
        <taxon>Bacteria</taxon>
        <taxon>Bacillati</taxon>
        <taxon>Cyanobacteriota</taxon>
        <taxon>Cyanophyceae</taxon>
        <taxon>Leptolyngbyales</taxon>
        <taxon>Leptolyngbyaceae</taxon>
        <taxon>Leptolyngbya group</taxon>
        <taxon>Leptolyngbya</taxon>
    </lineage>
</organism>
<evidence type="ECO:0000313" key="2">
    <source>
        <dbReference type="EMBL" id="WNZ23747.1"/>
    </source>
</evidence>
<feature type="transmembrane region" description="Helical" evidence="1">
    <location>
        <begin position="230"/>
        <end position="249"/>
    </location>
</feature>
<feature type="transmembrane region" description="Helical" evidence="1">
    <location>
        <begin position="21"/>
        <end position="46"/>
    </location>
</feature>
<protein>
    <submittedName>
        <fullName evidence="2">Uncharacterized protein</fullName>
    </submittedName>
</protein>
<feature type="transmembrane region" description="Helical" evidence="1">
    <location>
        <begin position="98"/>
        <end position="116"/>
    </location>
</feature>
<feature type="transmembrane region" description="Helical" evidence="1">
    <location>
        <begin position="198"/>
        <end position="218"/>
    </location>
</feature>
<accession>A0AA97AKM1</accession>
<name>A0AA97AKM1_9CYAN</name>
<dbReference type="AlphaFoldDB" id="A0AA97AKM1"/>
<dbReference type="RefSeq" id="WP_316435491.1">
    <property type="nucleotide sequence ID" value="NZ_CP053586.1"/>
</dbReference>
<keyword evidence="1" id="KW-0812">Transmembrane</keyword>
<gene>
    <name evidence="2" type="ORF">HJG54_13390</name>
</gene>
<reference evidence="2" key="1">
    <citation type="submission" date="2020-05" db="EMBL/GenBank/DDBJ databases">
        <authorList>
            <person name="Zhu T."/>
            <person name="Keshari N."/>
            <person name="Lu X."/>
        </authorList>
    </citation>
    <scope>NUCLEOTIDE SEQUENCE</scope>
    <source>
        <strain evidence="2">NK1-12</strain>
    </source>
</reference>
<feature type="transmembrane region" description="Helical" evidence="1">
    <location>
        <begin position="172"/>
        <end position="192"/>
    </location>
</feature>
<feature type="transmembrane region" description="Helical" evidence="1">
    <location>
        <begin position="343"/>
        <end position="370"/>
    </location>
</feature>
<feature type="transmembrane region" description="Helical" evidence="1">
    <location>
        <begin position="306"/>
        <end position="331"/>
    </location>
</feature>